<proteinExistence type="inferred from homology"/>
<dbReference type="SUPFAM" id="SSF51445">
    <property type="entry name" value="(Trans)glycosidases"/>
    <property type="match status" value="1"/>
</dbReference>
<keyword evidence="4" id="KW-0378">Hydrolase</keyword>
<dbReference type="Pfam" id="PF14310">
    <property type="entry name" value="Fn3-like"/>
    <property type="match status" value="1"/>
</dbReference>
<dbReference type="InterPro" id="IPR002772">
    <property type="entry name" value="Glyco_hydro_3_C"/>
</dbReference>
<dbReference type="Pfam" id="PF01915">
    <property type="entry name" value="Glyco_hydro_3_C"/>
    <property type="match status" value="1"/>
</dbReference>
<dbReference type="InterPro" id="IPR036962">
    <property type="entry name" value="Glyco_hydro_3_N_sf"/>
</dbReference>
<dbReference type="InterPro" id="IPR001764">
    <property type="entry name" value="Glyco_hydro_3_N"/>
</dbReference>
<dbReference type="Proteomes" id="UP000663881">
    <property type="component" value="Unassembled WGS sequence"/>
</dbReference>
<accession>A0A819M7X3</accession>
<reference evidence="7" key="1">
    <citation type="submission" date="2021-02" db="EMBL/GenBank/DDBJ databases">
        <authorList>
            <person name="Nowell W R."/>
        </authorList>
    </citation>
    <scope>NUCLEOTIDE SEQUENCE</scope>
</reference>
<feature type="non-terminal residue" evidence="7">
    <location>
        <position position="428"/>
    </location>
</feature>
<dbReference type="PANTHER" id="PTHR42715">
    <property type="entry name" value="BETA-GLUCOSIDASE"/>
    <property type="match status" value="1"/>
</dbReference>
<keyword evidence="5" id="KW-0326">Glycosidase</keyword>
<evidence type="ECO:0000256" key="4">
    <source>
        <dbReference type="ARBA" id="ARBA00022801"/>
    </source>
</evidence>
<dbReference type="EMBL" id="CAJOAY010002731">
    <property type="protein sequence ID" value="CAF3975354.1"/>
    <property type="molecule type" value="Genomic_DNA"/>
</dbReference>
<evidence type="ECO:0000256" key="1">
    <source>
        <dbReference type="ARBA" id="ARBA00000448"/>
    </source>
</evidence>
<dbReference type="GO" id="GO:0008422">
    <property type="term" value="F:beta-glucosidase activity"/>
    <property type="evidence" value="ECO:0007669"/>
    <property type="project" value="UniProtKB-EC"/>
</dbReference>
<sequence length="428" mass="48198">DIIRLHTRDQTADTPKEAVRQSVMAGVDMSMVPFDYSFYNLTLECVQDGSIPKTRLDDAVRRILRVKYALGLFDGNNAWPDSSALDTFSKPEYDATNLQAARQAITLLKNDNNLLPLSIDRISEANKLVITGPTANTLTSLNGGWSYTWQGTDETIYPRNLTNKTILESFRTRLVEQASYILVCLGEQAYTETPGNINDLTLDEAQLQLVEEIKKRTSVPIITVLAEGRPRIIRRIVDLSSAIVMMYLPGMEGGQALVDVLFGDYNPSGRLPITYPKYNHHLSTYDYKWTEVRSGNNIDVEFEFGHGLSYTTFSYSDLNVPSKINWNDQIIITLNVRNTGSRQGDHSILLYVSDLYRTVTPPNKELKGYQKLSFAPNEQKQIQFTLDRHDLSFIRIDLTRQTEPGLFTVTVGNLSANFTLVGEDQSGS</sequence>
<dbReference type="AlphaFoldDB" id="A0A819M7X3"/>
<evidence type="ECO:0000256" key="3">
    <source>
        <dbReference type="ARBA" id="ARBA00012744"/>
    </source>
</evidence>
<comment type="catalytic activity">
    <reaction evidence="1">
        <text>Hydrolysis of terminal, non-reducing beta-D-glucosyl residues with release of beta-D-glucose.</text>
        <dbReference type="EC" id="3.2.1.21"/>
    </reaction>
</comment>
<dbReference type="GO" id="GO:0005975">
    <property type="term" value="P:carbohydrate metabolic process"/>
    <property type="evidence" value="ECO:0007669"/>
    <property type="project" value="InterPro"/>
</dbReference>
<dbReference type="SUPFAM" id="SSF52279">
    <property type="entry name" value="Beta-D-glucan exohydrolase, C-terminal domain"/>
    <property type="match status" value="1"/>
</dbReference>
<organism evidence="7 8">
    <name type="scientific">Adineta steineri</name>
    <dbReference type="NCBI Taxonomy" id="433720"/>
    <lineage>
        <taxon>Eukaryota</taxon>
        <taxon>Metazoa</taxon>
        <taxon>Spiralia</taxon>
        <taxon>Gnathifera</taxon>
        <taxon>Rotifera</taxon>
        <taxon>Eurotatoria</taxon>
        <taxon>Bdelloidea</taxon>
        <taxon>Adinetida</taxon>
        <taxon>Adinetidae</taxon>
        <taxon>Adineta</taxon>
    </lineage>
</organism>
<dbReference type="PANTHER" id="PTHR42715:SF10">
    <property type="entry name" value="BETA-GLUCOSIDASE"/>
    <property type="match status" value="1"/>
</dbReference>
<dbReference type="SMART" id="SM01217">
    <property type="entry name" value="Fn3_like"/>
    <property type="match status" value="1"/>
</dbReference>
<comment type="caution">
    <text evidence="7">The sequence shown here is derived from an EMBL/GenBank/DDBJ whole genome shotgun (WGS) entry which is preliminary data.</text>
</comment>
<evidence type="ECO:0000313" key="7">
    <source>
        <dbReference type="EMBL" id="CAF3975354.1"/>
    </source>
</evidence>
<dbReference type="InterPro" id="IPR036881">
    <property type="entry name" value="Glyco_hydro_3_C_sf"/>
</dbReference>
<dbReference type="Pfam" id="PF00933">
    <property type="entry name" value="Glyco_hydro_3"/>
    <property type="match status" value="1"/>
</dbReference>
<evidence type="ECO:0000259" key="6">
    <source>
        <dbReference type="SMART" id="SM01217"/>
    </source>
</evidence>
<dbReference type="InterPro" id="IPR050288">
    <property type="entry name" value="Cellulose_deg_GH3"/>
</dbReference>
<dbReference type="InterPro" id="IPR026891">
    <property type="entry name" value="Fn3-like"/>
</dbReference>
<evidence type="ECO:0000313" key="8">
    <source>
        <dbReference type="Proteomes" id="UP000663881"/>
    </source>
</evidence>
<comment type="similarity">
    <text evidence="2">Belongs to the glycosyl hydrolase 3 family.</text>
</comment>
<name>A0A819M7X3_9BILA</name>
<feature type="domain" description="Fibronectin type III-like" evidence="6">
    <location>
        <begin position="346"/>
        <end position="415"/>
    </location>
</feature>
<evidence type="ECO:0000256" key="5">
    <source>
        <dbReference type="ARBA" id="ARBA00023295"/>
    </source>
</evidence>
<evidence type="ECO:0000256" key="2">
    <source>
        <dbReference type="ARBA" id="ARBA00005336"/>
    </source>
</evidence>
<dbReference type="InterPro" id="IPR017853">
    <property type="entry name" value="GH"/>
</dbReference>
<dbReference type="InterPro" id="IPR013783">
    <property type="entry name" value="Ig-like_fold"/>
</dbReference>
<dbReference type="Gene3D" id="3.40.50.1700">
    <property type="entry name" value="Glycoside hydrolase family 3 C-terminal domain"/>
    <property type="match status" value="1"/>
</dbReference>
<dbReference type="Gene3D" id="2.60.40.10">
    <property type="entry name" value="Immunoglobulins"/>
    <property type="match status" value="1"/>
</dbReference>
<protein>
    <recommendedName>
        <fullName evidence="3">beta-glucosidase</fullName>
        <ecNumber evidence="3">3.2.1.21</ecNumber>
    </recommendedName>
</protein>
<dbReference type="EC" id="3.2.1.21" evidence="3"/>
<dbReference type="Gene3D" id="3.20.20.300">
    <property type="entry name" value="Glycoside hydrolase, family 3, N-terminal domain"/>
    <property type="match status" value="1"/>
</dbReference>
<gene>
    <name evidence="7" type="ORF">OKA104_LOCUS28344</name>
</gene>